<feature type="signal peptide" evidence="2">
    <location>
        <begin position="1"/>
        <end position="21"/>
    </location>
</feature>
<evidence type="ECO:0000256" key="2">
    <source>
        <dbReference type="SAM" id="SignalP"/>
    </source>
</evidence>
<dbReference type="EMBL" id="CP070608">
    <property type="protein sequence ID" value="QSE98707.1"/>
    <property type="molecule type" value="Genomic_DNA"/>
</dbReference>
<keyword evidence="4" id="KW-1185">Reference proteome</keyword>
<name>A0A974WK60_9BACT</name>
<evidence type="ECO:0000313" key="3">
    <source>
        <dbReference type="EMBL" id="QSE98707.1"/>
    </source>
</evidence>
<dbReference type="AlphaFoldDB" id="A0A974WK60"/>
<keyword evidence="1" id="KW-0175">Coiled coil</keyword>
<evidence type="ECO:0000256" key="1">
    <source>
        <dbReference type="SAM" id="Coils"/>
    </source>
</evidence>
<sequence>MKKTITILILLTICNTSFLKAQNSSWLEKEFITATENARDRIDSLKRNGSVVRVQYEDEKELLRRAEQFVGLLKDDHEVDVQLLKNWTLRMKRLGVKPSDEAEGVQYTSTDTKPYDELEYELTIHINMLNGQKKSGKISASEYETKIKEAKSLLKEINSLRDKMVEVKNELDALQTKFHKMKY</sequence>
<feature type="coiled-coil region" evidence="1">
    <location>
        <begin position="140"/>
        <end position="177"/>
    </location>
</feature>
<feature type="chain" id="PRO_5037202564" evidence="2">
    <location>
        <begin position="22"/>
        <end position="183"/>
    </location>
</feature>
<evidence type="ECO:0000313" key="4">
    <source>
        <dbReference type="Proteomes" id="UP000662783"/>
    </source>
</evidence>
<gene>
    <name evidence="3" type="ORF">JR347_06400</name>
</gene>
<dbReference type="KEGG" id="fuv:JR347_06400"/>
<dbReference type="RefSeq" id="WP_205723221.1">
    <property type="nucleotide sequence ID" value="NZ_CP070608.1"/>
</dbReference>
<reference evidence="3" key="1">
    <citation type="submission" date="2021-02" db="EMBL/GenBank/DDBJ databases">
        <title>Fulvivirga sp. S481 isolated from sea water.</title>
        <authorList>
            <person name="Bae S.S."/>
            <person name="Baek K."/>
        </authorList>
    </citation>
    <scope>NUCLEOTIDE SEQUENCE</scope>
    <source>
        <strain evidence="3">S481</strain>
    </source>
</reference>
<accession>A0A974WK60</accession>
<proteinExistence type="predicted"/>
<keyword evidence="2" id="KW-0732">Signal</keyword>
<protein>
    <submittedName>
        <fullName evidence="3">Uncharacterized protein</fullName>
    </submittedName>
</protein>
<dbReference type="Proteomes" id="UP000662783">
    <property type="component" value="Chromosome"/>
</dbReference>
<organism evidence="3 4">
    <name type="scientific">Fulvivirga lutea</name>
    <dbReference type="NCBI Taxonomy" id="2810512"/>
    <lineage>
        <taxon>Bacteria</taxon>
        <taxon>Pseudomonadati</taxon>
        <taxon>Bacteroidota</taxon>
        <taxon>Cytophagia</taxon>
        <taxon>Cytophagales</taxon>
        <taxon>Fulvivirgaceae</taxon>
        <taxon>Fulvivirga</taxon>
    </lineage>
</organism>